<dbReference type="EMBL" id="JAHSTS010000001">
    <property type="protein sequence ID" value="MBV4457864.1"/>
    <property type="molecule type" value="Genomic_DNA"/>
</dbReference>
<dbReference type="InterPro" id="IPR020845">
    <property type="entry name" value="AMP-binding_CS"/>
</dbReference>
<sequence>MQVVEFLNHLKDGADKPAIVSDEGRFSYARLHERINACGEELASRGISDACVLLVDNYSFDSVCMLFALWLRNNVVALSVPKADEQLAHLAEASGARFTVTGGGSQGFAFTAHEARALPATVEGLLSRREAGFIVFSSGSTGPAKGVVHGVAPFFDRYMNAERCGAILAFLLFDHIGGLVTVLQALATHGTLVLPKERSPQEVGRCVEAFQVQTLHVSPTLLNLATITGVFQKWDTRSLQRIYFGSEPSSPDAIQRIANLLPDVKLRQLYGMSEIGVLPCDVKAGDSAWMKIEDPAYRLRVVDGILQVRGPTNMLGYLTGPGDLTDDGYLITHDLTDEHEGFFRVSGRAVDVINVGGKKVFPAHVESVLMGVDNVSDVVVYGQPNPLLGQIVAARFTLLAPQALEDFKAVLYAKIRGVLAPEQLPRLVSVSDTPLITSRFKKMRHPGVLSGS</sequence>
<dbReference type="RefSeq" id="WP_217891502.1">
    <property type="nucleotide sequence ID" value="NZ_JAHSTS010000001.1"/>
</dbReference>
<feature type="domain" description="AMP-binding enzyme C-terminal" evidence="4">
    <location>
        <begin position="365"/>
        <end position="430"/>
    </location>
</feature>
<dbReference type="Pfam" id="PF13193">
    <property type="entry name" value="AMP-binding_C"/>
    <property type="match status" value="1"/>
</dbReference>
<dbReference type="Proteomes" id="UP000765224">
    <property type="component" value="Unassembled WGS sequence"/>
</dbReference>
<dbReference type="PANTHER" id="PTHR24096">
    <property type="entry name" value="LONG-CHAIN-FATTY-ACID--COA LIGASE"/>
    <property type="match status" value="1"/>
</dbReference>
<reference evidence="5 6" key="1">
    <citation type="submission" date="2021-06" db="EMBL/GenBank/DDBJ databases">
        <title>Updating the genus Pseudomonas: Description of 43 new species and partition of the Pseudomonas putida group.</title>
        <authorList>
            <person name="Girard L."/>
            <person name="Lood C."/>
            <person name="Vandamme P."/>
            <person name="Rokni-Zadeh H."/>
            <person name="Van Noort V."/>
            <person name="Hofte M."/>
            <person name="Lavigne R."/>
            <person name="De Mot R."/>
        </authorList>
    </citation>
    <scope>NUCLEOTIDE SEQUENCE [LARGE SCALE GENOMIC DNA]</scope>
    <source>
        <strain evidence="5 6">COR58</strain>
    </source>
</reference>
<gene>
    <name evidence="5" type="ORF">KVG96_07905</name>
</gene>
<dbReference type="PANTHER" id="PTHR24096:SF149">
    <property type="entry name" value="AMP-BINDING DOMAIN-CONTAINING PROTEIN-RELATED"/>
    <property type="match status" value="1"/>
</dbReference>
<evidence type="ECO:0000259" key="4">
    <source>
        <dbReference type="Pfam" id="PF13193"/>
    </source>
</evidence>
<keyword evidence="2 5" id="KW-0436">Ligase</keyword>
<dbReference type="Pfam" id="PF00501">
    <property type="entry name" value="AMP-binding"/>
    <property type="match status" value="1"/>
</dbReference>
<dbReference type="GO" id="GO:0016874">
    <property type="term" value="F:ligase activity"/>
    <property type="evidence" value="ECO:0007669"/>
    <property type="project" value="UniProtKB-KW"/>
</dbReference>
<accession>A0ABS6PCC0</accession>
<organism evidence="5 6">
    <name type="scientific">Pseudomonas ekonensis</name>
    <dbReference type="NCBI Taxonomy" id="2842353"/>
    <lineage>
        <taxon>Bacteria</taxon>
        <taxon>Pseudomonadati</taxon>
        <taxon>Pseudomonadota</taxon>
        <taxon>Gammaproteobacteria</taxon>
        <taxon>Pseudomonadales</taxon>
        <taxon>Pseudomonadaceae</taxon>
        <taxon>Pseudomonas</taxon>
    </lineage>
</organism>
<protein>
    <submittedName>
        <fullName evidence="5">Acyl--CoA ligase</fullName>
    </submittedName>
</protein>
<comment type="similarity">
    <text evidence="1">Belongs to the ATP-dependent AMP-binding enzyme family.</text>
</comment>
<evidence type="ECO:0000259" key="3">
    <source>
        <dbReference type="Pfam" id="PF00501"/>
    </source>
</evidence>
<keyword evidence="6" id="KW-1185">Reference proteome</keyword>
<comment type="caution">
    <text evidence="5">The sequence shown here is derived from an EMBL/GenBank/DDBJ whole genome shotgun (WGS) entry which is preliminary data.</text>
</comment>
<dbReference type="InterPro" id="IPR025110">
    <property type="entry name" value="AMP-bd_C"/>
</dbReference>
<evidence type="ECO:0000313" key="5">
    <source>
        <dbReference type="EMBL" id="MBV4457864.1"/>
    </source>
</evidence>
<proteinExistence type="inferred from homology"/>
<dbReference type="InterPro" id="IPR000873">
    <property type="entry name" value="AMP-dep_synth/lig_dom"/>
</dbReference>
<name>A0ABS6PCC0_9PSED</name>
<evidence type="ECO:0000256" key="1">
    <source>
        <dbReference type="ARBA" id="ARBA00006432"/>
    </source>
</evidence>
<evidence type="ECO:0000256" key="2">
    <source>
        <dbReference type="ARBA" id="ARBA00022598"/>
    </source>
</evidence>
<feature type="domain" description="AMP-dependent synthetase/ligase" evidence="3">
    <location>
        <begin position="12"/>
        <end position="318"/>
    </location>
</feature>
<dbReference type="CDD" id="cd04433">
    <property type="entry name" value="AFD_class_I"/>
    <property type="match status" value="1"/>
</dbReference>
<dbReference type="PROSITE" id="PS00455">
    <property type="entry name" value="AMP_BINDING"/>
    <property type="match status" value="1"/>
</dbReference>
<evidence type="ECO:0000313" key="6">
    <source>
        <dbReference type="Proteomes" id="UP000765224"/>
    </source>
</evidence>